<sequence length="199" mass="22359">MYVKESLQAYKEVFNSWSGYVETGLTSQDAELEKLKDYLINSEKISTSIPPSWRILYTTIHDWHASQCESQTYENTQCKPDPLVPPTPPTDKANHELKKIWAAIQELKAPNRQQASHEAQASLPPTPDPYIAILTNQMKEIQAELYELPAARAPINPSPPHSEEGGYFPGLEGCSKIFCGIALTNFAQEVRELAHNMMS</sequence>
<evidence type="ECO:0000313" key="2">
    <source>
        <dbReference type="Proteomes" id="UP001165960"/>
    </source>
</evidence>
<accession>A0ACC2SPL5</accession>
<dbReference type="Proteomes" id="UP001165960">
    <property type="component" value="Unassembled WGS sequence"/>
</dbReference>
<name>A0ACC2SPL5_9FUNG</name>
<comment type="caution">
    <text evidence="1">The sequence shown here is derived from an EMBL/GenBank/DDBJ whole genome shotgun (WGS) entry which is preliminary data.</text>
</comment>
<reference evidence="1" key="1">
    <citation type="submission" date="2022-04" db="EMBL/GenBank/DDBJ databases">
        <title>Genome of the entomopathogenic fungus Entomophthora muscae.</title>
        <authorList>
            <person name="Elya C."/>
            <person name="Lovett B.R."/>
            <person name="Lee E."/>
            <person name="Macias A.M."/>
            <person name="Hajek A.E."/>
            <person name="De Bivort B.L."/>
            <person name="Kasson M.T."/>
            <person name="De Fine Licht H.H."/>
            <person name="Stajich J.E."/>
        </authorList>
    </citation>
    <scope>NUCLEOTIDE SEQUENCE</scope>
    <source>
        <strain evidence="1">Berkeley</strain>
    </source>
</reference>
<evidence type="ECO:0000313" key="1">
    <source>
        <dbReference type="EMBL" id="KAJ9064359.1"/>
    </source>
</evidence>
<protein>
    <submittedName>
        <fullName evidence="1">Uncharacterized protein</fullName>
    </submittedName>
</protein>
<dbReference type="EMBL" id="QTSX02004488">
    <property type="protein sequence ID" value="KAJ9064359.1"/>
    <property type="molecule type" value="Genomic_DNA"/>
</dbReference>
<gene>
    <name evidence="1" type="ORF">DSO57_1031557</name>
</gene>
<proteinExistence type="predicted"/>
<keyword evidence="2" id="KW-1185">Reference proteome</keyword>
<organism evidence="1 2">
    <name type="scientific">Entomophthora muscae</name>
    <dbReference type="NCBI Taxonomy" id="34485"/>
    <lineage>
        <taxon>Eukaryota</taxon>
        <taxon>Fungi</taxon>
        <taxon>Fungi incertae sedis</taxon>
        <taxon>Zoopagomycota</taxon>
        <taxon>Entomophthoromycotina</taxon>
        <taxon>Entomophthoromycetes</taxon>
        <taxon>Entomophthorales</taxon>
        <taxon>Entomophthoraceae</taxon>
        <taxon>Entomophthora</taxon>
    </lineage>
</organism>